<dbReference type="Pfam" id="PF02886">
    <property type="entry name" value="LBP_BPI_CETP_C"/>
    <property type="match status" value="1"/>
</dbReference>
<dbReference type="SUPFAM" id="SSF55394">
    <property type="entry name" value="Bactericidal permeability-increasing protein, BPI"/>
    <property type="match status" value="2"/>
</dbReference>
<dbReference type="InterPro" id="IPR032942">
    <property type="entry name" value="BPI/LBP/Plunc"/>
</dbReference>
<dbReference type="InterPro" id="IPR017943">
    <property type="entry name" value="Bactericidal_perm-incr_a/b_dom"/>
</dbReference>
<name>A0AAU9J7F6_9CILI</name>
<evidence type="ECO:0000259" key="2">
    <source>
        <dbReference type="SMART" id="SM00329"/>
    </source>
</evidence>
<feature type="domain" description="Lipid-binding serum glycoprotein C-terminal" evidence="2">
    <location>
        <begin position="266"/>
        <end position="476"/>
    </location>
</feature>
<dbReference type="Gene3D" id="3.15.10.10">
    <property type="entry name" value="Bactericidal permeability-increasing protein, domain 1"/>
    <property type="match status" value="1"/>
</dbReference>
<evidence type="ECO:0000313" key="3">
    <source>
        <dbReference type="EMBL" id="CAG9321135.1"/>
    </source>
</evidence>
<comment type="caution">
    <text evidence="3">The sequence shown here is derived from an EMBL/GenBank/DDBJ whole genome shotgun (WGS) entry which is preliminary data.</text>
</comment>
<keyword evidence="4" id="KW-1185">Reference proteome</keyword>
<accession>A0AAU9J7F6</accession>
<evidence type="ECO:0000313" key="4">
    <source>
        <dbReference type="Proteomes" id="UP001162131"/>
    </source>
</evidence>
<evidence type="ECO:0000256" key="1">
    <source>
        <dbReference type="SAM" id="SignalP"/>
    </source>
</evidence>
<proteinExistence type="predicted"/>
<dbReference type="Gene3D" id="3.15.20.10">
    <property type="entry name" value="Bactericidal permeability-increasing protein, domain 2"/>
    <property type="match status" value="1"/>
</dbReference>
<feature type="chain" id="PRO_5043695304" description="Lipid-binding serum glycoprotein C-terminal domain-containing protein" evidence="1">
    <location>
        <begin position="18"/>
        <end position="483"/>
    </location>
</feature>
<dbReference type="InterPro" id="IPR001124">
    <property type="entry name" value="Lipid-bd_serum_glycop_C"/>
</dbReference>
<organism evidence="3 4">
    <name type="scientific">Blepharisma stoltei</name>
    <dbReference type="NCBI Taxonomy" id="1481888"/>
    <lineage>
        <taxon>Eukaryota</taxon>
        <taxon>Sar</taxon>
        <taxon>Alveolata</taxon>
        <taxon>Ciliophora</taxon>
        <taxon>Postciliodesmatophora</taxon>
        <taxon>Heterotrichea</taxon>
        <taxon>Heterotrichida</taxon>
        <taxon>Blepharismidae</taxon>
        <taxon>Blepharisma</taxon>
    </lineage>
</organism>
<dbReference type="SMART" id="SM00329">
    <property type="entry name" value="BPI2"/>
    <property type="match status" value="1"/>
</dbReference>
<keyword evidence="1" id="KW-0732">Signal</keyword>
<sequence length="483" mass="53864">MKGLTSIFSFICLSALALRPGIRTSISQNALINIKNSIVPNVITEIQANKIPDFDVKFGLLKINITDIQFLEFNLTAENVGVKLVIDDTISYINLELINLSFNATSKIAFRTPFLVKGTISSSLENTNLTIPIKIGTNKGKVSLEILAARGNLDSFKMRIKTDSQIISFFQLFNHFLPINMLTNAYKRKLVTHIGESFNPQIQKILNSIVYVEEIPNLPLSIDYHIEALQVVQNQYIEGLINGTFFLTKKPKLVPNVTLPEIPPAWVSSQDFKIQISEYFFDTFLWGLQDSGILNINITNDIIPKEIPITLSTTGLSEILPNLPKVYGNDKPINMNCIVSSPPQFTISEVGTLLSNSYCDFVVTTAENAFKTAFRLNMQAMTQFTGYVVNNSTGVYLFGSILPNSTEFTVFTATNSTIGPINLQDVQDALNYFADAIANYIDQKIENQGIVLPIPPTSQVENATMVMNENFIEIGFTKRFSNY</sequence>
<dbReference type="PANTHER" id="PTHR10504">
    <property type="entry name" value="BACTERICIDAL PERMEABILITY-INCREASING BPI PROTEIN-RELATED"/>
    <property type="match status" value="1"/>
</dbReference>
<dbReference type="Proteomes" id="UP001162131">
    <property type="component" value="Unassembled WGS sequence"/>
</dbReference>
<protein>
    <recommendedName>
        <fullName evidence="2">Lipid-binding serum glycoprotein C-terminal domain-containing protein</fullName>
    </recommendedName>
</protein>
<gene>
    <name evidence="3" type="ORF">BSTOLATCC_MIC27703</name>
</gene>
<dbReference type="PANTHER" id="PTHR10504:SF131">
    <property type="entry name" value="BPI2 DOMAIN-CONTAINING PROTEIN"/>
    <property type="match status" value="1"/>
</dbReference>
<dbReference type="EMBL" id="CAJZBQ010000027">
    <property type="protein sequence ID" value="CAG9321135.1"/>
    <property type="molecule type" value="Genomic_DNA"/>
</dbReference>
<dbReference type="GO" id="GO:0008289">
    <property type="term" value="F:lipid binding"/>
    <property type="evidence" value="ECO:0007669"/>
    <property type="project" value="InterPro"/>
</dbReference>
<reference evidence="3" key="1">
    <citation type="submission" date="2021-09" db="EMBL/GenBank/DDBJ databases">
        <authorList>
            <consortium name="AG Swart"/>
            <person name="Singh M."/>
            <person name="Singh A."/>
            <person name="Seah K."/>
            <person name="Emmerich C."/>
        </authorList>
    </citation>
    <scope>NUCLEOTIDE SEQUENCE</scope>
    <source>
        <strain evidence="3">ATCC30299</strain>
    </source>
</reference>
<dbReference type="AlphaFoldDB" id="A0AAU9J7F6"/>
<feature type="signal peptide" evidence="1">
    <location>
        <begin position="1"/>
        <end position="17"/>
    </location>
</feature>